<sequence length="473" mass="54098">MSLHEIHPWTLSGLLGAFLDLALVYVLLCISATAFIPCKILKMIGLFLPCPCSGFYGRQNANLCFRRLLFNWPKRKISSVLHFVKTRFPFDLLLVDDQIGNSNRKLQTKGVPQSQQNLADRDGDYDRKGKRVMYQRPRTKIRRGRRAAVECGRLARGICDSNEARKERESVALVERDEFIHDVINESNHIHLSERTWQGSESSGSVGENNYIDKGSSTIGQDTSNAEERGIIRNEASSIGLLEEALEEEKAARASLYMELEEERAAAATAADEAIAMIIRLQNEKASVEMEARQYQRVIEEKFAYDEEEMNLLREILVKREIDYHVLEKEIEAYREMDFSEEEQSIRNWDFILDDHKEQSATTHYSNGDPPIVQQIENAISLSRKAKLNETKSYNSQCHFNEGGLLEQTTWTNEDNELKDNSLVCEHFATKAAHVVRSLGSSELDMEIDVQDIHVIDEKLHLGDKKEDIKVDN</sequence>
<evidence type="ECO:0000256" key="6">
    <source>
        <dbReference type="SAM" id="MobiDB-lite"/>
    </source>
</evidence>
<dbReference type="Proteomes" id="UP000504603">
    <property type="component" value="Unplaced"/>
</dbReference>
<dbReference type="InterPro" id="IPR007656">
    <property type="entry name" value="GTD-bd"/>
</dbReference>
<feature type="coiled-coil region" evidence="5">
    <location>
        <begin position="243"/>
        <end position="298"/>
    </location>
</feature>
<keyword evidence="3 7" id="KW-1133">Transmembrane helix</keyword>
<comment type="subcellular location">
    <subcellularLocation>
        <location evidence="1">Membrane</location>
    </subcellularLocation>
</comment>
<evidence type="ECO:0000313" key="10">
    <source>
        <dbReference type="RefSeq" id="XP_022150079.1"/>
    </source>
</evidence>
<protein>
    <submittedName>
        <fullName evidence="10">Uncharacterized protein LOC111018343</fullName>
    </submittedName>
</protein>
<dbReference type="Pfam" id="PF04576">
    <property type="entry name" value="Zein-binding"/>
    <property type="match status" value="1"/>
</dbReference>
<name>A0A6J1D8Y8_MOMCH</name>
<organism evidence="9 10">
    <name type="scientific">Momordica charantia</name>
    <name type="common">Bitter gourd</name>
    <name type="synonym">Balsam pear</name>
    <dbReference type="NCBI Taxonomy" id="3673"/>
    <lineage>
        <taxon>Eukaryota</taxon>
        <taxon>Viridiplantae</taxon>
        <taxon>Streptophyta</taxon>
        <taxon>Embryophyta</taxon>
        <taxon>Tracheophyta</taxon>
        <taxon>Spermatophyta</taxon>
        <taxon>Magnoliopsida</taxon>
        <taxon>eudicotyledons</taxon>
        <taxon>Gunneridae</taxon>
        <taxon>Pentapetalae</taxon>
        <taxon>rosids</taxon>
        <taxon>fabids</taxon>
        <taxon>Cucurbitales</taxon>
        <taxon>Cucurbitaceae</taxon>
        <taxon>Momordiceae</taxon>
        <taxon>Momordica</taxon>
    </lineage>
</organism>
<keyword evidence="4 7" id="KW-0472">Membrane</keyword>
<evidence type="ECO:0000256" key="5">
    <source>
        <dbReference type="SAM" id="Coils"/>
    </source>
</evidence>
<feature type="domain" description="GTD-binding" evidence="8">
    <location>
        <begin position="237"/>
        <end position="335"/>
    </location>
</feature>
<dbReference type="KEGG" id="mcha:111018343"/>
<feature type="region of interest" description="Disordered" evidence="6">
    <location>
        <begin position="195"/>
        <end position="222"/>
    </location>
</feature>
<evidence type="ECO:0000256" key="2">
    <source>
        <dbReference type="ARBA" id="ARBA00022692"/>
    </source>
</evidence>
<dbReference type="PANTHER" id="PTHR31422:SF44">
    <property type="entry name" value="GTD-BINDING DOMAIN-CONTAINING PROTEIN"/>
    <property type="match status" value="1"/>
</dbReference>
<accession>A0A6J1D8Y8</accession>
<gene>
    <name evidence="10" type="primary">LOC111018343</name>
</gene>
<keyword evidence="5" id="KW-0175">Coiled coil</keyword>
<reference evidence="10" key="1">
    <citation type="submission" date="2025-08" db="UniProtKB">
        <authorList>
            <consortium name="RefSeq"/>
        </authorList>
    </citation>
    <scope>IDENTIFICATION</scope>
    <source>
        <strain evidence="10">OHB3-1</strain>
    </source>
</reference>
<evidence type="ECO:0000256" key="3">
    <source>
        <dbReference type="ARBA" id="ARBA00022989"/>
    </source>
</evidence>
<dbReference type="RefSeq" id="XP_022150079.1">
    <property type="nucleotide sequence ID" value="XM_022294387.1"/>
</dbReference>
<evidence type="ECO:0000256" key="4">
    <source>
        <dbReference type="ARBA" id="ARBA00023136"/>
    </source>
</evidence>
<dbReference type="GO" id="GO:0016020">
    <property type="term" value="C:membrane"/>
    <property type="evidence" value="ECO:0007669"/>
    <property type="project" value="UniProtKB-SubCell"/>
</dbReference>
<dbReference type="GeneID" id="111018343"/>
<proteinExistence type="predicted"/>
<feature type="compositionally biased region" description="Low complexity" evidence="6">
    <location>
        <begin position="199"/>
        <end position="208"/>
    </location>
</feature>
<evidence type="ECO:0000256" key="7">
    <source>
        <dbReference type="SAM" id="Phobius"/>
    </source>
</evidence>
<evidence type="ECO:0000256" key="1">
    <source>
        <dbReference type="ARBA" id="ARBA00004370"/>
    </source>
</evidence>
<keyword evidence="2 7" id="KW-0812">Transmembrane</keyword>
<dbReference type="PROSITE" id="PS51775">
    <property type="entry name" value="GTD_BINDING"/>
    <property type="match status" value="1"/>
</dbReference>
<feature type="transmembrane region" description="Helical" evidence="7">
    <location>
        <begin position="12"/>
        <end position="36"/>
    </location>
</feature>
<dbReference type="AlphaFoldDB" id="A0A6J1D8Y8"/>
<evidence type="ECO:0000313" key="9">
    <source>
        <dbReference type="Proteomes" id="UP000504603"/>
    </source>
</evidence>
<dbReference type="GO" id="GO:0080115">
    <property type="term" value="F:myosin XI tail binding"/>
    <property type="evidence" value="ECO:0007669"/>
    <property type="project" value="UniProtKB-ARBA"/>
</dbReference>
<evidence type="ECO:0000259" key="8">
    <source>
        <dbReference type="PROSITE" id="PS51775"/>
    </source>
</evidence>
<dbReference type="PANTHER" id="PTHR31422">
    <property type="entry name" value="BNAANNG28530D PROTEIN"/>
    <property type="match status" value="1"/>
</dbReference>
<dbReference type="OrthoDB" id="1933744at2759"/>
<keyword evidence="9" id="KW-1185">Reference proteome</keyword>